<keyword evidence="2" id="KW-0830">Ubiquinone</keyword>
<evidence type="ECO:0000259" key="1">
    <source>
        <dbReference type="Pfam" id="PF08241"/>
    </source>
</evidence>
<dbReference type="HOGENOM" id="CLU_1141927_0_0_11"/>
<dbReference type="AlphaFoldDB" id="H5X0D6"/>
<evidence type="ECO:0000313" key="3">
    <source>
        <dbReference type="Proteomes" id="UP000004926"/>
    </source>
</evidence>
<reference evidence="2 3" key="1">
    <citation type="journal article" date="2012" name="Stand. Genomic Sci.">
        <title>Genome sequence of the ocean sediment bacterium Saccharomonospora marina type strain (XMU15(T)).</title>
        <authorList>
            <person name="Klenk H.P."/>
            <person name="Lu M."/>
            <person name="Lucas S."/>
            <person name="Lapidus A."/>
            <person name="Copeland A."/>
            <person name="Pitluck S."/>
            <person name="Goodwin L.A."/>
            <person name="Han C."/>
            <person name="Tapia R."/>
            <person name="Brambilla E.M."/>
            <person name="Potter G."/>
            <person name="Land M."/>
            <person name="Ivanova N."/>
            <person name="Rohde M."/>
            <person name="Goker M."/>
            <person name="Detter J.C."/>
            <person name="Li W.J."/>
            <person name="Kyrpides N.C."/>
            <person name="Woyke T."/>
        </authorList>
    </citation>
    <scope>NUCLEOTIDE SEQUENCE [LARGE SCALE GENOMIC DNA]</scope>
    <source>
        <strain evidence="2 3">XMU15</strain>
    </source>
</reference>
<feature type="domain" description="Methyltransferase type 11" evidence="1">
    <location>
        <begin position="76"/>
        <end position="170"/>
    </location>
</feature>
<accession>H5X0D6</accession>
<dbReference type="EMBL" id="CM001439">
    <property type="protein sequence ID" value="EHR49661.1"/>
    <property type="molecule type" value="Genomic_DNA"/>
</dbReference>
<dbReference type="PANTHER" id="PTHR42912">
    <property type="entry name" value="METHYLTRANSFERASE"/>
    <property type="match status" value="1"/>
</dbReference>
<dbReference type="Proteomes" id="UP000004926">
    <property type="component" value="Chromosome"/>
</dbReference>
<dbReference type="InterPro" id="IPR050508">
    <property type="entry name" value="Methyltransf_Superfamily"/>
</dbReference>
<dbReference type="GO" id="GO:0008757">
    <property type="term" value="F:S-adenosylmethionine-dependent methyltransferase activity"/>
    <property type="evidence" value="ECO:0007669"/>
    <property type="project" value="InterPro"/>
</dbReference>
<keyword evidence="2" id="KW-0808">Transferase</keyword>
<dbReference type="GO" id="GO:0032259">
    <property type="term" value="P:methylation"/>
    <property type="evidence" value="ECO:0007669"/>
    <property type="project" value="UniProtKB-KW"/>
</dbReference>
<dbReference type="eggNOG" id="COG2226">
    <property type="taxonomic scope" value="Bacteria"/>
</dbReference>
<dbReference type="SUPFAM" id="SSF53335">
    <property type="entry name" value="S-adenosyl-L-methionine-dependent methyltransferases"/>
    <property type="match status" value="1"/>
</dbReference>
<gene>
    <name evidence="2" type="ORF">SacmaDRAFT_1382</name>
</gene>
<protein>
    <submittedName>
        <fullName evidence="2">Methylase involved in ubiquinone/menaquinone biosynthesis</fullName>
    </submittedName>
</protein>
<sequence>MGWLAELPRADDLTPMAWLCTLVRVKRLLRRADVVPSPNIWYFTDTYEVENRAQDADDVIWARLSEQVCWSGADVVDVGCGDGFHLPRFAATARSVVGVEPHEPLVRRAQRRLARYPTVTVRGGTAQRLPLADASADLVHARTAYFFGPGCDPGLREADRVLRPGGALAIVDLDTRHRPYGDWMLADLPHYDPDVVDAFFARQDFTCLRVETRWRFPDREAMAAVLRIEFSARVAERAVAETLKLNAGAEGDELILPVGYRILVRRKPGGLVRSVSPQGRPSTP</sequence>
<dbReference type="STRING" id="882083.SacmaDRAFT_1382"/>
<organism evidence="2 3">
    <name type="scientific">Saccharomonospora marina XMU15</name>
    <dbReference type="NCBI Taxonomy" id="882083"/>
    <lineage>
        <taxon>Bacteria</taxon>
        <taxon>Bacillati</taxon>
        <taxon>Actinomycetota</taxon>
        <taxon>Actinomycetes</taxon>
        <taxon>Pseudonocardiales</taxon>
        <taxon>Pseudonocardiaceae</taxon>
        <taxon>Saccharomonospora</taxon>
    </lineage>
</organism>
<dbReference type="PANTHER" id="PTHR42912:SF93">
    <property type="entry name" value="N6-ADENOSINE-METHYLTRANSFERASE TMT1A"/>
    <property type="match status" value="1"/>
</dbReference>
<dbReference type="InterPro" id="IPR013216">
    <property type="entry name" value="Methyltransf_11"/>
</dbReference>
<dbReference type="Pfam" id="PF08241">
    <property type="entry name" value="Methyltransf_11"/>
    <property type="match status" value="1"/>
</dbReference>
<dbReference type="InterPro" id="IPR029063">
    <property type="entry name" value="SAM-dependent_MTases_sf"/>
</dbReference>
<dbReference type="CDD" id="cd02440">
    <property type="entry name" value="AdoMet_MTases"/>
    <property type="match status" value="1"/>
</dbReference>
<dbReference type="Gene3D" id="3.40.50.150">
    <property type="entry name" value="Vaccinia Virus protein VP39"/>
    <property type="match status" value="1"/>
</dbReference>
<name>H5X0D6_9PSEU</name>
<evidence type="ECO:0000313" key="2">
    <source>
        <dbReference type="EMBL" id="EHR49661.1"/>
    </source>
</evidence>
<keyword evidence="2" id="KW-0489">Methyltransferase</keyword>
<keyword evidence="3" id="KW-1185">Reference proteome</keyword>
<proteinExistence type="predicted"/>